<dbReference type="Gene3D" id="3.30.1360.120">
    <property type="entry name" value="Probable tRNA modification gtpase trme, domain 1"/>
    <property type="match status" value="1"/>
</dbReference>
<proteinExistence type="inferred from homology"/>
<dbReference type="Gene3D" id="3.50.50.60">
    <property type="entry name" value="FAD/NAD(P)-binding domain"/>
    <property type="match status" value="2"/>
</dbReference>
<dbReference type="PRINTS" id="PR00411">
    <property type="entry name" value="PNDRDTASEI"/>
</dbReference>
<dbReference type="SUPFAM" id="SSF101790">
    <property type="entry name" value="Aminomethyltransferase beta-barrel domain"/>
    <property type="match status" value="1"/>
</dbReference>
<dbReference type="Pfam" id="PF13510">
    <property type="entry name" value="Fer2_4"/>
    <property type="match status" value="1"/>
</dbReference>
<organism evidence="8 9">
    <name type="scientific">Saccharopolyspora endophytica</name>
    <dbReference type="NCBI Taxonomy" id="543886"/>
    <lineage>
        <taxon>Bacteria</taxon>
        <taxon>Bacillati</taxon>
        <taxon>Actinomycetota</taxon>
        <taxon>Actinomycetes</taxon>
        <taxon>Pseudonocardiales</taxon>
        <taxon>Pseudonocardiaceae</taxon>
        <taxon>Saccharopolyspora</taxon>
    </lineage>
</organism>
<evidence type="ECO:0000256" key="1">
    <source>
        <dbReference type="ARBA" id="ARBA00008609"/>
    </source>
</evidence>
<dbReference type="Pfam" id="PF08669">
    <property type="entry name" value="GCV_T_C"/>
    <property type="match status" value="1"/>
</dbReference>
<name>A0ABS5DED3_9PSEU</name>
<sequence length="935" mass="99170">MRLDDGGRIDRTRTLRFTFDGTELSGHPGDTLASALLASGRVEVARSTYLGRPRGVLTADLTEPNALVSVDGNPFAQATEVPLRDGLRAESIPGVGRLTSGDAPKCHRRNVHTDIAVIGGGPAGAAAALAATRSGARVLLVEHGPALGGERPHDWITQALTTLTDHGRIQTPDHGGSPGTTPGIPPRTDPGSPPGTDYGGNRVPEYGRNPGPEYGGIPGSEYGGDRGDRGWGGPSGGGEGVRILLGATVIGRYEGDYLLIAQGNVMWHVRAGRVVLATGAHERPLVFAGNDRPGIMLASAVSTYLRRFAVLPGREAVVATTGDSAYATAAELAAAGCRVRAVVDSRNDPPPADVPVIAGTTVVGTTGRCLESVLLSDGTEIDCDLLAVSGGWSPVLHLHDGDRRWDDGIAGFRPIDGLVAGAANGTFDLPGCIAEGLQAGARAAGTPAPPAPDLPPEPIRPPHPVWLTPGDDTEQFVDFQRDATVADIRRAIGAGLRSVEHIKRYTTIGVGSDQGKTSWVNAMAVIAAELGVGPDEVGTPAFRPPYVPVPFALMAARERGDLHDPIRTTPMHSWHVAHGAVFEDVGQWRRPRHYPRPGEDMAAAVHRECLAARTGVAMQDVSTLGRIEVVGPDAPEFLNRVYTGGFAKLPVGKGRYGIMCSADGMVFDDGVVLRLAPDHYLLSTTTGGAEKVLDWLEQWLQTEWTDLDVRCTSVTEQWAAVAVTGPDSGEVVARLAPELGELGFLEFRDTALHNGIPARIARISFSGELAYEINVPSWYGLALWEDVGVTPYGTETMHVLRAEKGYVIVGQDTDGTVTPLDLGMPVSQRKDFIGKRSLSRADTARADREQLVGLLTEDPAELLPEGARLAGGIGHVTSSYRSPILGRTIALALVRSGRDRIGERVGVSLDHREVPVRVHEPVFYDPEGARRDGRR</sequence>
<dbReference type="SUPFAM" id="SSF103025">
    <property type="entry name" value="Folate-binding domain"/>
    <property type="match status" value="1"/>
</dbReference>
<dbReference type="SUPFAM" id="SSF51905">
    <property type="entry name" value="FAD/NAD(P)-binding domain"/>
    <property type="match status" value="1"/>
</dbReference>
<dbReference type="PRINTS" id="PR00368">
    <property type="entry name" value="FADPNR"/>
</dbReference>
<accession>A0ABS5DED3</accession>
<dbReference type="PANTHER" id="PTHR43757">
    <property type="entry name" value="AMINOMETHYLTRANSFERASE"/>
    <property type="match status" value="1"/>
</dbReference>
<evidence type="ECO:0000259" key="4">
    <source>
        <dbReference type="Pfam" id="PF01571"/>
    </source>
</evidence>
<dbReference type="Pfam" id="PF01571">
    <property type="entry name" value="GCV_T"/>
    <property type="match status" value="1"/>
</dbReference>
<feature type="domain" description="Aminomethyltransferase C-terminal" evidence="6">
    <location>
        <begin position="850"/>
        <end position="925"/>
    </location>
</feature>
<dbReference type="InterPro" id="IPR027266">
    <property type="entry name" value="TrmE/GcvT-like"/>
</dbReference>
<dbReference type="InterPro" id="IPR029043">
    <property type="entry name" value="GcvT/YgfZ_C"/>
</dbReference>
<dbReference type="InterPro" id="IPR041854">
    <property type="entry name" value="BFD-like_2Fe2S-bd_dom_sf"/>
</dbReference>
<evidence type="ECO:0000259" key="5">
    <source>
        <dbReference type="Pfam" id="PF07992"/>
    </source>
</evidence>
<evidence type="ECO:0000256" key="3">
    <source>
        <dbReference type="SAM" id="MobiDB-lite"/>
    </source>
</evidence>
<feature type="compositionally biased region" description="Pro residues" evidence="3">
    <location>
        <begin position="183"/>
        <end position="193"/>
    </location>
</feature>
<gene>
    <name evidence="8" type="ORF">KBO27_11915</name>
</gene>
<dbReference type="InterPro" id="IPR042204">
    <property type="entry name" value="2Fe-2S-bd_N"/>
</dbReference>
<dbReference type="InterPro" id="IPR036188">
    <property type="entry name" value="FAD/NAD-bd_sf"/>
</dbReference>
<feature type="compositionally biased region" description="Gly residues" evidence="3">
    <location>
        <begin position="213"/>
        <end position="222"/>
    </location>
</feature>
<dbReference type="InterPro" id="IPR006222">
    <property type="entry name" value="GCVT_N"/>
</dbReference>
<evidence type="ECO:0000259" key="7">
    <source>
        <dbReference type="Pfam" id="PF17806"/>
    </source>
</evidence>
<feature type="region of interest" description="Disordered" evidence="3">
    <location>
        <begin position="166"/>
        <end position="234"/>
    </location>
</feature>
<dbReference type="Proteomes" id="UP000674084">
    <property type="component" value="Unassembled WGS sequence"/>
</dbReference>
<feature type="domain" description="FAD/NAD(P)-binding" evidence="5">
    <location>
        <begin position="114"/>
        <end position="395"/>
    </location>
</feature>
<feature type="domain" description="GCVT N-terminal" evidence="4">
    <location>
        <begin position="571"/>
        <end position="825"/>
    </location>
</feature>
<keyword evidence="2" id="KW-0560">Oxidoreductase</keyword>
<dbReference type="PANTHER" id="PTHR43757:SF2">
    <property type="entry name" value="AMINOMETHYLTRANSFERASE, MITOCHONDRIAL"/>
    <property type="match status" value="1"/>
</dbReference>
<dbReference type="EMBL" id="JAGPXE010000004">
    <property type="protein sequence ID" value="MBQ0924653.1"/>
    <property type="molecule type" value="Genomic_DNA"/>
</dbReference>
<dbReference type="Gene3D" id="3.10.20.440">
    <property type="entry name" value="2Fe-2S iron-sulphur cluster binding domain, sarcosine oxidase, alpha subunit, N-terminal domain"/>
    <property type="match status" value="1"/>
</dbReference>
<dbReference type="InterPro" id="IPR013977">
    <property type="entry name" value="GcvT_C"/>
</dbReference>
<dbReference type="InterPro" id="IPR023753">
    <property type="entry name" value="FAD/NAD-binding_dom"/>
</dbReference>
<evidence type="ECO:0000313" key="8">
    <source>
        <dbReference type="EMBL" id="MBQ0924653.1"/>
    </source>
</evidence>
<dbReference type="InterPro" id="IPR041117">
    <property type="entry name" value="SoxA_A3"/>
</dbReference>
<evidence type="ECO:0000313" key="9">
    <source>
        <dbReference type="Proteomes" id="UP000674084"/>
    </source>
</evidence>
<dbReference type="Gene3D" id="1.10.10.1100">
    <property type="entry name" value="BFD-like [2Fe-2S]-binding domain"/>
    <property type="match status" value="1"/>
</dbReference>
<dbReference type="RefSeq" id="WP_210970049.1">
    <property type="nucleotide sequence ID" value="NZ_JAGPXE010000004.1"/>
</dbReference>
<reference evidence="8 9" key="1">
    <citation type="submission" date="2021-04" db="EMBL/GenBank/DDBJ databases">
        <title>Whole-genome sequencing of Saccharopolyspora endophytica KCTC 19397.</title>
        <authorList>
            <person name="Ay H."/>
            <person name="Saygin H."/>
            <person name="Sahin N."/>
        </authorList>
    </citation>
    <scope>NUCLEOTIDE SEQUENCE [LARGE SCALE GENOMIC DNA]</scope>
    <source>
        <strain evidence="8 9">KCTC 19397</strain>
    </source>
</reference>
<dbReference type="Pfam" id="PF17806">
    <property type="entry name" value="SO_alpha_A3"/>
    <property type="match status" value="1"/>
</dbReference>
<feature type="domain" description="SoxA A3" evidence="7">
    <location>
        <begin position="474"/>
        <end position="556"/>
    </location>
</feature>
<protein>
    <submittedName>
        <fullName evidence="8">(2Fe-2S)-binding protein</fullName>
    </submittedName>
</protein>
<evidence type="ECO:0000259" key="6">
    <source>
        <dbReference type="Pfam" id="PF08669"/>
    </source>
</evidence>
<dbReference type="Pfam" id="PF07992">
    <property type="entry name" value="Pyr_redox_2"/>
    <property type="match status" value="1"/>
</dbReference>
<keyword evidence="9" id="KW-1185">Reference proteome</keyword>
<comment type="caution">
    <text evidence="8">The sequence shown here is derived from an EMBL/GenBank/DDBJ whole genome shotgun (WGS) entry which is preliminary data.</text>
</comment>
<dbReference type="InterPro" id="IPR028896">
    <property type="entry name" value="GcvT/YgfZ/DmdA"/>
</dbReference>
<evidence type="ECO:0000256" key="2">
    <source>
        <dbReference type="ARBA" id="ARBA00023002"/>
    </source>
</evidence>
<comment type="similarity">
    <text evidence="1">Belongs to the GcvT family.</text>
</comment>